<organism evidence="2 3">
    <name type="scientific">Characodon lateralis</name>
    <dbReference type="NCBI Taxonomy" id="208331"/>
    <lineage>
        <taxon>Eukaryota</taxon>
        <taxon>Metazoa</taxon>
        <taxon>Chordata</taxon>
        <taxon>Craniata</taxon>
        <taxon>Vertebrata</taxon>
        <taxon>Euteleostomi</taxon>
        <taxon>Actinopterygii</taxon>
        <taxon>Neopterygii</taxon>
        <taxon>Teleostei</taxon>
        <taxon>Neoteleostei</taxon>
        <taxon>Acanthomorphata</taxon>
        <taxon>Ovalentaria</taxon>
        <taxon>Atherinomorphae</taxon>
        <taxon>Cyprinodontiformes</taxon>
        <taxon>Goodeidae</taxon>
        <taxon>Characodon</taxon>
    </lineage>
</organism>
<accession>A0ABU7EMD0</accession>
<proteinExistence type="predicted"/>
<keyword evidence="1" id="KW-0812">Transmembrane</keyword>
<feature type="non-terminal residue" evidence="2">
    <location>
        <position position="107"/>
    </location>
</feature>
<evidence type="ECO:0000256" key="1">
    <source>
        <dbReference type="SAM" id="Phobius"/>
    </source>
</evidence>
<protein>
    <submittedName>
        <fullName evidence="2">Uncharacterized protein</fullName>
    </submittedName>
</protein>
<evidence type="ECO:0000313" key="3">
    <source>
        <dbReference type="Proteomes" id="UP001352852"/>
    </source>
</evidence>
<name>A0ABU7EMD0_9TELE</name>
<sequence length="107" mass="12543">MCALESKQLNAASDASTVMRRQLTEHMDQHFRLLREQIIESTNAVHSQHERQRGHPLDRLNGVTVVLLFLWFIVLYYAYSYSVENQMLTDALERQQSRVHHIYSSIA</sequence>
<keyword evidence="1" id="KW-1133">Transmembrane helix</keyword>
<feature type="transmembrane region" description="Helical" evidence="1">
    <location>
        <begin position="60"/>
        <end position="79"/>
    </location>
</feature>
<keyword evidence="3" id="KW-1185">Reference proteome</keyword>
<keyword evidence="1" id="KW-0472">Membrane</keyword>
<comment type="caution">
    <text evidence="2">The sequence shown here is derived from an EMBL/GenBank/DDBJ whole genome shotgun (WGS) entry which is preliminary data.</text>
</comment>
<reference evidence="2 3" key="1">
    <citation type="submission" date="2021-06" db="EMBL/GenBank/DDBJ databases">
        <authorList>
            <person name="Palmer J.M."/>
        </authorList>
    </citation>
    <scope>NUCLEOTIDE SEQUENCE [LARGE SCALE GENOMIC DNA]</scope>
    <source>
        <strain evidence="2 3">CL_MEX2019</strain>
        <tissue evidence="2">Muscle</tissue>
    </source>
</reference>
<dbReference type="EMBL" id="JAHUTJ010060456">
    <property type="protein sequence ID" value="MED6288387.1"/>
    <property type="molecule type" value="Genomic_DNA"/>
</dbReference>
<evidence type="ECO:0000313" key="2">
    <source>
        <dbReference type="EMBL" id="MED6288387.1"/>
    </source>
</evidence>
<gene>
    <name evidence="2" type="ORF">CHARACLAT_025994</name>
</gene>
<dbReference type="Proteomes" id="UP001352852">
    <property type="component" value="Unassembled WGS sequence"/>
</dbReference>